<dbReference type="Proteomes" id="UP000193642">
    <property type="component" value="Unassembled WGS sequence"/>
</dbReference>
<evidence type="ECO:0000313" key="2">
    <source>
        <dbReference type="Proteomes" id="UP000193642"/>
    </source>
</evidence>
<organism evidence="1 2">
    <name type="scientific">Rhizoclosmatium globosum</name>
    <dbReference type="NCBI Taxonomy" id="329046"/>
    <lineage>
        <taxon>Eukaryota</taxon>
        <taxon>Fungi</taxon>
        <taxon>Fungi incertae sedis</taxon>
        <taxon>Chytridiomycota</taxon>
        <taxon>Chytridiomycota incertae sedis</taxon>
        <taxon>Chytridiomycetes</taxon>
        <taxon>Chytridiales</taxon>
        <taxon>Chytriomycetaceae</taxon>
        <taxon>Rhizoclosmatium</taxon>
    </lineage>
</organism>
<sequence>MHHVSDNSPFDVSSTIFYQRDSFLGFLQLSNNDSPKKHVKLTEAAPQLLPPLLLSRLLRYGWLLFETQPA</sequence>
<comment type="caution">
    <text evidence="1">The sequence shown here is derived from an EMBL/GenBank/DDBJ whole genome shotgun (WGS) entry which is preliminary data.</text>
</comment>
<gene>
    <name evidence="1" type="ORF">BCR33DRAFT_711788</name>
</gene>
<name>A0A1Y2D039_9FUNG</name>
<keyword evidence="2" id="KW-1185">Reference proteome</keyword>
<dbReference type="OrthoDB" id="1470350at2759"/>
<accession>A0A1Y2D039</accession>
<reference evidence="1 2" key="1">
    <citation type="submission" date="2016-07" db="EMBL/GenBank/DDBJ databases">
        <title>Pervasive Adenine N6-methylation of Active Genes in Fungi.</title>
        <authorList>
            <consortium name="DOE Joint Genome Institute"/>
            <person name="Mondo S.J."/>
            <person name="Dannebaum R.O."/>
            <person name="Kuo R.C."/>
            <person name="Labutti K."/>
            <person name="Haridas S."/>
            <person name="Kuo A."/>
            <person name="Salamov A."/>
            <person name="Ahrendt S.R."/>
            <person name="Lipzen A."/>
            <person name="Sullivan W."/>
            <person name="Andreopoulos W.B."/>
            <person name="Clum A."/>
            <person name="Lindquist E."/>
            <person name="Daum C."/>
            <person name="Ramamoorthy G.K."/>
            <person name="Gryganskyi A."/>
            <person name="Culley D."/>
            <person name="Magnuson J.K."/>
            <person name="James T.Y."/>
            <person name="O'Malley M.A."/>
            <person name="Stajich J.E."/>
            <person name="Spatafora J.W."/>
            <person name="Visel A."/>
            <person name="Grigoriev I.V."/>
        </authorList>
    </citation>
    <scope>NUCLEOTIDE SEQUENCE [LARGE SCALE GENOMIC DNA]</scope>
    <source>
        <strain evidence="1 2">JEL800</strain>
    </source>
</reference>
<dbReference type="AlphaFoldDB" id="A0A1Y2D039"/>
<protein>
    <submittedName>
        <fullName evidence="1">Uncharacterized protein</fullName>
    </submittedName>
</protein>
<dbReference type="EMBL" id="MCGO01000003">
    <property type="protein sequence ID" value="ORY52484.1"/>
    <property type="molecule type" value="Genomic_DNA"/>
</dbReference>
<evidence type="ECO:0000313" key="1">
    <source>
        <dbReference type="EMBL" id="ORY52484.1"/>
    </source>
</evidence>
<proteinExistence type="predicted"/>